<evidence type="ECO:0000256" key="1">
    <source>
        <dbReference type="SAM" id="MobiDB-lite"/>
    </source>
</evidence>
<dbReference type="FunFam" id="3.40.50.150:FF:000440">
    <property type="entry name" value="Os09g0479300 protein"/>
    <property type="match status" value="1"/>
</dbReference>
<feature type="compositionally biased region" description="Basic and acidic residues" evidence="1">
    <location>
        <begin position="102"/>
        <end position="116"/>
    </location>
</feature>
<dbReference type="InterPro" id="IPR019446">
    <property type="entry name" value="BMT5-like"/>
</dbReference>
<dbReference type="AlphaFoldDB" id="A0AAP0R590"/>
<feature type="region of interest" description="Disordered" evidence="1">
    <location>
        <begin position="92"/>
        <end position="116"/>
    </location>
</feature>
<dbReference type="PANTHER" id="PTHR11538">
    <property type="entry name" value="PHENYLALANYL-TRNA SYNTHETASE"/>
    <property type="match status" value="1"/>
</dbReference>
<feature type="domain" description="25S rRNA (uridine-N(3))-methyltransferase BMT5-like" evidence="2">
    <location>
        <begin position="142"/>
        <end position="307"/>
    </location>
</feature>
<dbReference type="EMBL" id="JBBPBK010000015">
    <property type="protein sequence ID" value="KAK9268513.1"/>
    <property type="molecule type" value="Genomic_DNA"/>
</dbReference>
<dbReference type="GO" id="GO:0005737">
    <property type="term" value="C:cytoplasm"/>
    <property type="evidence" value="ECO:0007669"/>
    <property type="project" value="TreeGrafter"/>
</dbReference>
<evidence type="ECO:0000313" key="4">
    <source>
        <dbReference type="Proteomes" id="UP001415857"/>
    </source>
</evidence>
<reference evidence="3 4" key="1">
    <citation type="journal article" date="2024" name="Plant J.">
        <title>Genome sequences and population genomics reveal climatic adaptation and genomic divergence between two closely related sweetgum species.</title>
        <authorList>
            <person name="Xu W.Q."/>
            <person name="Ren C.Q."/>
            <person name="Zhang X.Y."/>
            <person name="Comes H.P."/>
            <person name="Liu X.H."/>
            <person name="Li Y.G."/>
            <person name="Kettle C.J."/>
            <person name="Jalonen R."/>
            <person name="Gaisberger H."/>
            <person name="Ma Y.Z."/>
            <person name="Qiu Y.X."/>
        </authorList>
    </citation>
    <scope>NUCLEOTIDE SEQUENCE [LARGE SCALE GENOMIC DNA]</scope>
    <source>
        <strain evidence="3">Hangzhou</strain>
    </source>
</reference>
<feature type="region of interest" description="Disordered" evidence="1">
    <location>
        <begin position="20"/>
        <end position="43"/>
    </location>
</feature>
<organism evidence="3 4">
    <name type="scientific">Liquidambar formosana</name>
    <name type="common">Formosan gum</name>
    <dbReference type="NCBI Taxonomy" id="63359"/>
    <lineage>
        <taxon>Eukaryota</taxon>
        <taxon>Viridiplantae</taxon>
        <taxon>Streptophyta</taxon>
        <taxon>Embryophyta</taxon>
        <taxon>Tracheophyta</taxon>
        <taxon>Spermatophyta</taxon>
        <taxon>Magnoliopsida</taxon>
        <taxon>eudicotyledons</taxon>
        <taxon>Gunneridae</taxon>
        <taxon>Pentapetalae</taxon>
        <taxon>Saxifragales</taxon>
        <taxon>Altingiaceae</taxon>
        <taxon>Liquidambar</taxon>
    </lineage>
</organism>
<gene>
    <name evidence="3" type="ORF">L1049_000266</name>
</gene>
<comment type="caution">
    <text evidence="3">The sequence shown here is derived from an EMBL/GenBank/DDBJ whole genome shotgun (WGS) entry which is preliminary data.</text>
</comment>
<dbReference type="PANTHER" id="PTHR11538:SF26">
    <property type="entry name" value="FERREDOXIN-FOLD ANTICODON-BINDING DOMAIN-CONTAINING PROTEIN 1"/>
    <property type="match status" value="1"/>
</dbReference>
<sequence>MGQILSVIWGFVFGGAKNEERPSEQNLQVSPPISDSSSFDSSIESGTHGVVIDSMIQTKEEERPIISEEVVTKEKRMEGCSNFHCIQIVEDDGQVSPPFPDLSKREPRKQAQAKEEEKKIVSKEVVKKERWIQHYSSSHKILLVGEGDFSFSASLAAAFGSATNMVPTSLDSRDVVIRNYNKAKSNLENLEKRGACLLHGVDATKMKHHTDLLTRKFDRIIFNFPHAGFHGKEDSDRVIKFHKKTVRGFFRNASGMLHANGEIHVSHKTTKPFCDWNIEELASQNALELIECVGFKKKYYPGYNNKRGAGPRCDEPFPLGACSTFKFRLSPTAKKNHQASTSRSQQFEEISIPMLPPPASSDFRYPPTNFTENVNYAPGNLGRFEEISIPMQPLLASPDFSHPPTNFTENVNDAPGYLGLPVATNVRDDCSRIFHEYFIHVEETFGRNDYDVGNSVHQALRLGFERYMTEAPGRTLNDYVDLLHELRQLSILRSAWLQRMLADPNHQP</sequence>
<protein>
    <recommendedName>
        <fullName evidence="2">25S rRNA (uridine-N(3))-methyltransferase BMT5-like domain-containing protein</fullName>
    </recommendedName>
</protein>
<dbReference type="Proteomes" id="UP001415857">
    <property type="component" value="Unassembled WGS sequence"/>
</dbReference>
<dbReference type="GO" id="GO:0070042">
    <property type="term" value="F:rRNA (uridine-N3-)-methyltransferase activity"/>
    <property type="evidence" value="ECO:0007669"/>
    <property type="project" value="InterPro"/>
</dbReference>
<name>A0AAP0R590_LIQFO</name>
<proteinExistence type="predicted"/>
<keyword evidence="4" id="KW-1185">Reference proteome</keyword>
<dbReference type="GO" id="GO:0070475">
    <property type="term" value="P:rRNA base methylation"/>
    <property type="evidence" value="ECO:0007669"/>
    <property type="project" value="InterPro"/>
</dbReference>
<evidence type="ECO:0000259" key="2">
    <source>
        <dbReference type="Pfam" id="PF10354"/>
    </source>
</evidence>
<accession>A0AAP0R590</accession>
<dbReference type="Pfam" id="PF10354">
    <property type="entry name" value="BMT5-like"/>
    <property type="match status" value="1"/>
</dbReference>
<feature type="compositionally biased region" description="Low complexity" evidence="1">
    <location>
        <begin position="30"/>
        <end position="43"/>
    </location>
</feature>
<evidence type="ECO:0000313" key="3">
    <source>
        <dbReference type="EMBL" id="KAK9268513.1"/>
    </source>
</evidence>